<feature type="domain" description="Glycosyltransferase 2-like" evidence="2">
    <location>
        <begin position="20"/>
        <end position="136"/>
    </location>
</feature>
<dbReference type="SUPFAM" id="SSF53756">
    <property type="entry name" value="UDP-Glycosyltransferase/glycogen phosphorylase"/>
    <property type="match status" value="1"/>
</dbReference>
<dbReference type="Proteomes" id="UP000325607">
    <property type="component" value="Unassembled WGS sequence"/>
</dbReference>
<evidence type="ECO:0000256" key="1">
    <source>
        <dbReference type="ARBA" id="ARBA00022519"/>
    </source>
</evidence>
<keyword evidence="1" id="KW-1003">Cell membrane</keyword>
<dbReference type="Gene3D" id="3.90.550.10">
    <property type="entry name" value="Spore Coat Polysaccharide Biosynthesis Protein SpsA, Chain A"/>
    <property type="match status" value="3"/>
</dbReference>
<organism evidence="3 4">
    <name type="scientific">Pseudomonas fluorescens</name>
    <dbReference type="NCBI Taxonomy" id="294"/>
    <lineage>
        <taxon>Bacteria</taxon>
        <taxon>Pseudomonadati</taxon>
        <taxon>Pseudomonadota</taxon>
        <taxon>Gammaproteobacteria</taxon>
        <taxon>Pseudomonadales</taxon>
        <taxon>Pseudomonadaceae</taxon>
        <taxon>Pseudomonas</taxon>
    </lineage>
</organism>
<gene>
    <name evidence="3" type="ORF">PS645_04816</name>
</gene>
<dbReference type="Pfam" id="PF00535">
    <property type="entry name" value="Glycos_transf_2"/>
    <property type="match status" value="2"/>
</dbReference>
<reference evidence="3 4" key="1">
    <citation type="submission" date="2019-09" db="EMBL/GenBank/DDBJ databases">
        <authorList>
            <person name="Chandra G."/>
            <person name="Truman W A."/>
        </authorList>
    </citation>
    <scope>NUCLEOTIDE SEQUENCE [LARGE SCALE GENOMIC DNA]</scope>
    <source>
        <strain evidence="3">PS645</strain>
    </source>
</reference>
<evidence type="ECO:0000313" key="3">
    <source>
        <dbReference type="EMBL" id="VVN30736.1"/>
    </source>
</evidence>
<evidence type="ECO:0000313" key="4">
    <source>
        <dbReference type="Proteomes" id="UP000325607"/>
    </source>
</evidence>
<dbReference type="PANTHER" id="PTHR43685">
    <property type="entry name" value="GLYCOSYLTRANSFERASE"/>
    <property type="match status" value="1"/>
</dbReference>
<feature type="domain" description="Glycosyltransferase 2-like" evidence="2">
    <location>
        <begin position="579"/>
        <end position="758"/>
    </location>
</feature>
<dbReference type="RefSeq" id="WP_150582662.1">
    <property type="nucleotide sequence ID" value="NZ_CABVGX010000056.1"/>
</dbReference>
<accession>A0A5E6WPU3</accession>
<keyword evidence="1" id="KW-0472">Membrane</keyword>
<sequence>MKPLPLVTIAIPAFSPRFFEMALQSAVDQTYPHLEIVVCDDSDGVEIEQMVMARIRACQTGIRYLRNSHQLGFAGNLQRCVDNAQGEFIKVLCDDDRLFSHCVSEQAEALNDCSEAKLAISPRLFSDENNYILPRRLQNVSLPLGNSLLKGQDILAFLDEQAVSFLGNFSAALIRASDLRELLPALTQPGLGFLAILDLVMFVCLLRRADLIMLRRPGSIERLHPNRLSKQVDTLTHAKSEWEWLMQMLASRTGEDAPADGWVRFVDLADAHVSPRQWKELPIKRILGTWQTRLNSRVGSNCENYDELYQQWLSCRKFSDIQRHLLPQTLAAWPAKPRIIAVVLDHQGSDSEMRSTLDSLSAQLYAPSSVVVFSNTFVERSGQLITGALHKDWATQVNELPTQVAGDWIYLLRAGDVLSESALLVLAERIAATPNLACVYSDEGELKEGRSLGPVFKPDFNLDLLRSYPYVGRSLAFSCQTLVELGGFNADFGELAPHDLLWRIAESAGLAAIEHIAEVQLESTFTFAQWVSSPEVTEQNPRVLSAHLQRLDVAHQLHKGGQPWLNRVDYLLDQQPMVSIMVPCGDDLAALQACVEGLIERTSVTRYEILIVSRQTASIEMRNWLAAMADLAPSMLKVLHNPGADTFVSAVNFAAGQAQGDFLLLLSPTLRVLNGDWLNELLNHAIRPEVGIVGPKVVSAEGKIVGMGAVLALGPCAKAAFEGVDVQSPGYMQRLQVVQNWSAVSGACLMVRKEVFQSVGGLEDRAFGAALAEVDFCLKVGSEGYLVVSTPYATVLGSSASYLTITGNSAKDLEERDALYRRWLPTFVKDPAYSPVLSPANANFALEPGMLSGWAPFRSRSLPFVLGLPVNASAVGHYRVVQPFLELEAAGHITGRLSYETPADMGFERMKPDIVIFQLRHTASAVDDMAHLKRFSNVRSIFEIDDYILDVPKKNIHARDKPADVREQLQRGIAQCERVIVTTNALANALSDMHRDIRVVPNMLAQHLWSDVRSMRGTSSKPRVGWGGGTSHTGDLEIIADVVRELANEVEWVFFGMCPDALRPYIHEFHSCVGLDIYPQKLASLNLDLALAPLEFHLFNDCKSNLRLLEYGACGYPVVCTDTEAYRGYLPCTRVRTNSTQEWLEAIRMHLNDPQGSYRMGDELRTVVMRDFVLSQNNLQPWVNAWLVN</sequence>
<dbReference type="OrthoDB" id="9179784at2"/>
<dbReference type="InterPro" id="IPR029044">
    <property type="entry name" value="Nucleotide-diphossugar_trans"/>
</dbReference>
<dbReference type="CDD" id="cd00761">
    <property type="entry name" value="Glyco_tranf_GTA_type"/>
    <property type="match status" value="1"/>
</dbReference>
<name>A0A5E6WPU3_PSEFL</name>
<keyword evidence="1" id="KW-0997">Cell inner membrane</keyword>
<evidence type="ECO:0000259" key="2">
    <source>
        <dbReference type="Pfam" id="PF00535"/>
    </source>
</evidence>
<dbReference type="EMBL" id="CABVGX010000056">
    <property type="protein sequence ID" value="VVN30736.1"/>
    <property type="molecule type" value="Genomic_DNA"/>
</dbReference>
<proteinExistence type="predicted"/>
<protein>
    <recommendedName>
        <fullName evidence="2">Glycosyltransferase 2-like domain-containing protein</fullName>
    </recommendedName>
</protein>
<dbReference type="AlphaFoldDB" id="A0A5E6WPU3"/>
<dbReference type="Gene3D" id="3.40.50.2000">
    <property type="entry name" value="Glycogen Phosphorylase B"/>
    <property type="match status" value="1"/>
</dbReference>
<dbReference type="InterPro" id="IPR001173">
    <property type="entry name" value="Glyco_trans_2-like"/>
</dbReference>
<dbReference type="PANTHER" id="PTHR43685:SF2">
    <property type="entry name" value="GLYCOSYLTRANSFERASE 2-LIKE DOMAIN-CONTAINING PROTEIN"/>
    <property type="match status" value="1"/>
</dbReference>
<dbReference type="SUPFAM" id="SSF53448">
    <property type="entry name" value="Nucleotide-diphospho-sugar transferases"/>
    <property type="match status" value="3"/>
</dbReference>
<dbReference type="InterPro" id="IPR050834">
    <property type="entry name" value="Glycosyltransf_2"/>
</dbReference>